<proteinExistence type="predicted"/>
<dbReference type="eggNOG" id="ENOG502ZTQF">
    <property type="taxonomic scope" value="Bacteria"/>
</dbReference>
<protein>
    <submittedName>
        <fullName evidence="2">Uncharacterized protein</fullName>
    </submittedName>
</protein>
<sequence length="88" mass="9145">MMIGIVGGIVVAILANRINRPATKTRGIVTNTLGITFGALGAQAADQLLHEGPQLFGSQIVPAIVGGIVLAFVVIYAGKKWFRLGSTN</sequence>
<dbReference type="AlphaFoldDB" id="A0A0J6UNX9"/>
<dbReference type="Proteomes" id="UP000189067">
    <property type="component" value="Unassembled WGS sequence"/>
</dbReference>
<accession>A0A2A5L1R0</accession>
<keyword evidence="1" id="KW-0472">Membrane</keyword>
<dbReference type="EMBL" id="MTJY01000006">
    <property type="protein sequence ID" value="ONN76008.1"/>
    <property type="molecule type" value="Genomic_DNA"/>
</dbReference>
<comment type="caution">
    <text evidence="2">The sequence shown here is derived from an EMBL/GenBank/DDBJ whole genome shotgun (WGS) entry which is preliminary data.</text>
</comment>
<reference evidence="3 5" key="2">
    <citation type="submission" date="2017-12" db="EMBL/GenBank/DDBJ databases">
        <title>Phylogenetic diversity of female urinary microbiome.</title>
        <authorList>
            <person name="Thomas-White K."/>
            <person name="Wolfe A.J."/>
        </authorList>
    </citation>
    <scope>NUCLEOTIDE SEQUENCE [LARGE SCALE GENOMIC DNA]</scope>
    <source>
        <strain evidence="3 5">UMB0004</strain>
    </source>
</reference>
<dbReference type="GeneID" id="69830725"/>
<evidence type="ECO:0000313" key="2">
    <source>
        <dbReference type="EMBL" id="ONN76008.1"/>
    </source>
</evidence>
<dbReference type="EMBL" id="PKJX01000002">
    <property type="protein sequence ID" value="PLA57303.1"/>
    <property type="molecule type" value="Genomic_DNA"/>
</dbReference>
<evidence type="ECO:0000313" key="3">
    <source>
        <dbReference type="EMBL" id="PLA57303.1"/>
    </source>
</evidence>
<dbReference type="RefSeq" id="WP_005710972.1">
    <property type="nucleotide sequence ID" value="NZ_BSWG01000074.1"/>
</dbReference>
<name>A0A0J6UNX9_LACRH</name>
<gene>
    <name evidence="2" type="ORF">BWR10_00725</name>
    <name evidence="3" type="ORF">CYJ91_05710</name>
</gene>
<keyword evidence="1" id="KW-0812">Transmembrane</keyword>
<keyword evidence="1" id="KW-1133">Transmembrane helix</keyword>
<organism evidence="2 4">
    <name type="scientific">Lacticaseibacillus rhamnosus</name>
    <name type="common">Lactobacillus rhamnosus</name>
    <dbReference type="NCBI Taxonomy" id="47715"/>
    <lineage>
        <taxon>Bacteria</taxon>
        <taxon>Bacillati</taxon>
        <taxon>Bacillota</taxon>
        <taxon>Bacilli</taxon>
        <taxon>Lactobacillales</taxon>
        <taxon>Lactobacillaceae</taxon>
        <taxon>Lacticaseibacillus</taxon>
    </lineage>
</organism>
<reference evidence="2 4" key="1">
    <citation type="submission" date="2017-01" db="EMBL/GenBank/DDBJ databases">
        <title>In silico prediction, in vitro antibacterial spectrum and physicochemical properties of a putative bacteriocin produced by Lactobacillus rhamnosus strain L156.4.</title>
        <authorList>
            <person name="Silveira A.M."/>
            <person name="Monteiro A.S."/>
            <person name="Santos V.L."/>
            <person name="Nicoli J.R."/>
            <person name="Azevedo V."/>
            <person name="Soares S.C."/>
            <person name="Castro-Oliveira L."/>
            <person name="Dias-Souza M.V."/>
            <person name="Nardi R.M."/>
        </authorList>
    </citation>
    <scope>NUCLEOTIDE SEQUENCE [LARGE SCALE GENOMIC DNA]</scope>
    <source>
        <strain evidence="2 4">L156.4</strain>
    </source>
</reference>
<accession>A0A0J6UNX9</accession>
<dbReference type="Proteomes" id="UP000234212">
    <property type="component" value="Unassembled WGS sequence"/>
</dbReference>
<evidence type="ECO:0000313" key="5">
    <source>
        <dbReference type="Proteomes" id="UP000234212"/>
    </source>
</evidence>
<evidence type="ECO:0000313" key="4">
    <source>
        <dbReference type="Proteomes" id="UP000189067"/>
    </source>
</evidence>
<feature type="transmembrane region" description="Helical" evidence="1">
    <location>
        <begin position="60"/>
        <end position="78"/>
    </location>
</feature>
<evidence type="ECO:0000256" key="1">
    <source>
        <dbReference type="SAM" id="Phobius"/>
    </source>
</evidence>